<reference evidence="4 5" key="1">
    <citation type="journal article" date="2016" name="Nat. Commun.">
        <title>Extremotolerant tardigrade genome and improved radiotolerance of human cultured cells by tardigrade-unique protein.</title>
        <authorList>
            <person name="Hashimoto T."/>
            <person name="Horikawa D.D."/>
            <person name="Saito Y."/>
            <person name="Kuwahara H."/>
            <person name="Kozuka-Hata H."/>
            <person name="Shin-I T."/>
            <person name="Minakuchi Y."/>
            <person name="Ohishi K."/>
            <person name="Motoyama A."/>
            <person name="Aizu T."/>
            <person name="Enomoto A."/>
            <person name="Kondo K."/>
            <person name="Tanaka S."/>
            <person name="Hara Y."/>
            <person name="Koshikawa S."/>
            <person name="Sagara H."/>
            <person name="Miura T."/>
            <person name="Yokobori S."/>
            <person name="Miyagawa K."/>
            <person name="Suzuki Y."/>
            <person name="Kubo T."/>
            <person name="Oyama M."/>
            <person name="Kohara Y."/>
            <person name="Fujiyama A."/>
            <person name="Arakawa K."/>
            <person name="Katayama T."/>
            <person name="Toyoda A."/>
            <person name="Kunieda T."/>
        </authorList>
    </citation>
    <scope>NUCLEOTIDE SEQUENCE [LARGE SCALE GENOMIC DNA]</scope>
    <source>
        <strain evidence="4 5">YOKOZUNA-1</strain>
    </source>
</reference>
<keyword evidence="1" id="KW-0560">Oxidoreductase</keyword>
<comment type="catalytic activity">
    <reaction evidence="1">
        <text>2 superoxide + 2 H(+) = H2O2 + O2</text>
        <dbReference type="Rhea" id="RHEA:20696"/>
        <dbReference type="ChEBI" id="CHEBI:15378"/>
        <dbReference type="ChEBI" id="CHEBI:15379"/>
        <dbReference type="ChEBI" id="CHEBI:16240"/>
        <dbReference type="ChEBI" id="CHEBI:18421"/>
        <dbReference type="EC" id="1.15.1.1"/>
    </reaction>
</comment>
<dbReference type="EC" id="1.15.1.1" evidence="1"/>
<evidence type="ECO:0000256" key="2">
    <source>
        <dbReference type="SAM" id="MobiDB-lite"/>
    </source>
</evidence>
<dbReference type="GO" id="GO:0004784">
    <property type="term" value="F:superoxide dismutase activity"/>
    <property type="evidence" value="ECO:0007669"/>
    <property type="project" value="UniProtKB-EC"/>
</dbReference>
<dbReference type="SUPFAM" id="SSF49329">
    <property type="entry name" value="Cu,Zn superoxide dismutase-like"/>
    <property type="match status" value="1"/>
</dbReference>
<dbReference type="Pfam" id="PF00080">
    <property type="entry name" value="Sod_Cu"/>
    <property type="match status" value="1"/>
</dbReference>
<keyword evidence="1" id="KW-0186">Copper</keyword>
<dbReference type="GO" id="GO:0005507">
    <property type="term" value="F:copper ion binding"/>
    <property type="evidence" value="ECO:0007669"/>
    <property type="project" value="InterPro"/>
</dbReference>
<organism evidence="4 5">
    <name type="scientific">Ramazzottius varieornatus</name>
    <name type="common">Water bear</name>
    <name type="synonym">Tardigrade</name>
    <dbReference type="NCBI Taxonomy" id="947166"/>
    <lineage>
        <taxon>Eukaryota</taxon>
        <taxon>Metazoa</taxon>
        <taxon>Ecdysozoa</taxon>
        <taxon>Tardigrada</taxon>
        <taxon>Eutardigrada</taxon>
        <taxon>Parachela</taxon>
        <taxon>Hypsibioidea</taxon>
        <taxon>Ramazzottiidae</taxon>
        <taxon>Ramazzottius</taxon>
    </lineage>
</organism>
<sequence length="117" mass="13009">MRQCRSSSQSRQQSTWRPVGQRSPRRRPRQRLGRQYNGNVRINITDSTISLQGTNSIIGRTVMVHDKKDDLGKGGDTESKMTGNAGGRVACGVVGLLPTGRDSFKLSLTVFPDHRNR</sequence>
<proteinExistence type="inferred from homology"/>
<dbReference type="OrthoDB" id="2015551at2759"/>
<dbReference type="InterPro" id="IPR024134">
    <property type="entry name" value="SOD_Cu/Zn_/chaperone"/>
</dbReference>
<evidence type="ECO:0000256" key="1">
    <source>
        <dbReference type="RuleBase" id="RU000393"/>
    </source>
</evidence>
<dbReference type="Gene3D" id="2.60.40.200">
    <property type="entry name" value="Superoxide dismutase, copper/zinc binding domain"/>
    <property type="match status" value="1"/>
</dbReference>
<dbReference type="InterPro" id="IPR001424">
    <property type="entry name" value="SOD_Cu_Zn_dom"/>
</dbReference>
<feature type="compositionally biased region" description="Basic residues" evidence="2">
    <location>
        <begin position="23"/>
        <end position="32"/>
    </location>
</feature>
<dbReference type="InterPro" id="IPR036423">
    <property type="entry name" value="SOD-like_Cu/Zn_dom_sf"/>
</dbReference>
<dbReference type="PANTHER" id="PTHR10003">
    <property type="entry name" value="SUPEROXIDE DISMUTASE CU-ZN -RELATED"/>
    <property type="match status" value="1"/>
</dbReference>
<name>A0A1D1UQ00_RAMVA</name>
<keyword evidence="1" id="KW-0862">Zinc</keyword>
<dbReference type="Proteomes" id="UP000186922">
    <property type="component" value="Unassembled WGS sequence"/>
</dbReference>
<dbReference type="EMBL" id="BDGG01000002">
    <property type="protein sequence ID" value="GAU91521.1"/>
    <property type="molecule type" value="Genomic_DNA"/>
</dbReference>
<dbReference type="STRING" id="947166.A0A1D1UQ00"/>
<dbReference type="InterPro" id="IPR018152">
    <property type="entry name" value="SOD_Cu/Zn_BS"/>
</dbReference>
<gene>
    <name evidence="4" type="primary">RvY_03757</name>
    <name evidence="4" type="synonym">RvY_03757.3</name>
    <name evidence="4" type="ORF">RvY_03757-3</name>
</gene>
<dbReference type="PROSITE" id="PS00332">
    <property type="entry name" value="SOD_CU_ZN_2"/>
    <property type="match status" value="1"/>
</dbReference>
<evidence type="ECO:0000259" key="3">
    <source>
        <dbReference type="Pfam" id="PF00080"/>
    </source>
</evidence>
<feature type="region of interest" description="Disordered" evidence="2">
    <location>
        <begin position="1"/>
        <end position="37"/>
    </location>
</feature>
<protein>
    <recommendedName>
        <fullName evidence="1">Superoxide dismutase [Cu-Zn]</fullName>
        <ecNumber evidence="1">1.15.1.1</ecNumber>
    </recommendedName>
</protein>
<evidence type="ECO:0000313" key="5">
    <source>
        <dbReference type="Proteomes" id="UP000186922"/>
    </source>
</evidence>
<comment type="caution">
    <text evidence="4">The sequence shown here is derived from an EMBL/GenBank/DDBJ whole genome shotgun (WGS) entry which is preliminary data.</text>
</comment>
<dbReference type="AlphaFoldDB" id="A0A1D1UQ00"/>
<feature type="domain" description="Superoxide dismutase copper/zinc binding" evidence="3">
    <location>
        <begin position="36"/>
        <end position="94"/>
    </location>
</feature>
<comment type="cofactor">
    <cofactor evidence="1">
        <name>Zn(2+)</name>
        <dbReference type="ChEBI" id="CHEBI:29105"/>
    </cofactor>
    <text evidence="1">Binds 1 zinc ion per subunit.</text>
</comment>
<dbReference type="PRINTS" id="PR00068">
    <property type="entry name" value="CUZNDISMTASE"/>
</dbReference>
<comment type="similarity">
    <text evidence="1">Belongs to the Cu-Zn superoxide dismutase family.</text>
</comment>
<feature type="compositionally biased region" description="Low complexity" evidence="2">
    <location>
        <begin position="1"/>
        <end position="22"/>
    </location>
</feature>
<keyword evidence="5" id="KW-1185">Reference proteome</keyword>
<comment type="function">
    <text evidence="1">Destroys radicals which are normally produced within the cells and which are toxic to biological systems.</text>
</comment>
<accession>A0A1D1UQ00</accession>
<evidence type="ECO:0000313" key="4">
    <source>
        <dbReference type="EMBL" id="GAU91521.1"/>
    </source>
</evidence>
<keyword evidence="1" id="KW-0479">Metal-binding</keyword>
<comment type="cofactor">
    <cofactor evidence="1">
        <name>Cu cation</name>
        <dbReference type="ChEBI" id="CHEBI:23378"/>
    </cofactor>
    <text evidence="1">Binds 1 copper ion per subunit.</text>
</comment>